<dbReference type="EMBL" id="JACHHH010000004">
    <property type="protein sequence ID" value="MBB6041097.1"/>
    <property type="molecule type" value="Genomic_DNA"/>
</dbReference>
<gene>
    <name evidence="2" type="ORF">HNQ46_001069</name>
</gene>
<sequence>MEREKQQDINHDMQETVKPSQYKNPKATKIQELFAGWEDDGLRHQELDWGKAEGNELKK</sequence>
<reference evidence="2 3" key="1">
    <citation type="submission" date="2020-08" db="EMBL/GenBank/DDBJ databases">
        <title>Genomic Encyclopedia of Type Strains, Phase IV (KMG-IV): sequencing the most valuable type-strain genomes for metagenomic binning, comparative biology and taxonomic classification.</title>
        <authorList>
            <person name="Goeker M."/>
        </authorList>
    </citation>
    <scope>NUCLEOTIDE SEQUENCE [LARGE SCALE GENOMIC DNA]</scope>
    <source>
        <strain evidence="2 3">DSM 17245</strain>
    </source>
</reference>
<evidence type="ECO:0000313" key="3">
    <source>
        <dbReference type="Proteomes" id="UP000522163"/>
    </source>
</evidence>
<dbReference type="AlphaFoldDB" id="A0A7W9SFK0"/>
<dbReference type="GeneID" id="85015951"/>
<protein>
    <submittedName>
        <fullName evidence="2">Uncharacterized protein</fullName>
    </submittedName>
</protein>
<feature type="region of interest" description="Disordered" evidence="1">
    <location>
        <begin position="1"/>
        <end position="26"/>
    </location>
</feature>
<comment type="caution">
    <text evidence="2">The sequence shown here is derived from an EMBL/GenBank/DDBJ whole genome shotgun (WGS) entry which is preliminary data.</text>
</comment>
<feature type="compositionally biased region" description="Basic and acidic residues" evidence="1">
    <location>
        <begin position="1"/>
        <end position="15"/>
    </location>
</feature>
<proteinExistence type="predicted"/>
<organism evidence="2 3">
    <name type="scientific">Oribacterium sinus</name>
    <dbReference type="NCBI Taxonomy" id="237576"/>
    <lineage>
        <taxon>Bacteria</taxon>
        <taxon>Bacillati</taxon>
        <taxon>Bacillota</taxon>
        <taxon>Clostridia</taxon>
        <taxon>Lachnospirales</taxon>
        <taxon>Lachnospiraceae</taxon>
        <taxon>Oribacterium</taxon>
    </lineage>
</organism>
<accession>A0A7W9SFK0</accession>
<evidence type="ECO:0000313" key="2">
    <source>
        <dbReference type="EMBL" id="MBB6041097.1"/>
    </source>
</evidence>
<dbReference type="Proteomes" id="UP000522163">
    <property type="component" value="Unassembled WGS sequence"/>
</dbReference>
<evidence type="ECO:0000256" key="1">
    <source>
        <dbReference type="SAM" id="MobiDB-lite"/>
    </source>
</evidence>
<name>A0A7W9SFK0_9FIRM</name>
<dbReference type="RefSeq" id="WP_007158172.1">
    <property type="nucleotide sequence ID" value="NZ_CAUQIH010000012.1"/>
</dbReference>